<evidence type="ECO:0000256" key="11">
    <source>
        <dbReference type="HAMAP-Rule" id="MF_00276"/>
    </source>
</evidence>
<reference evidence="13 14" key="1">
    <citation type="submission" date="2014-11" db="EMBL/GenBank/DDBJ databases">
        <title>Draft Genome Sequences of Paenibacillus polymyxa NRRL B-30509 and Paenibacillus terrae NRRL B-30644, Strains from a Poultry Environment that Produce Tridecaptin A and Paenicidins.</title>
        <authorList>
            <person name="van Belkum M.J."/>
            <person name="Lohans C.T."/>
            <person name="Vederas J.C."/>
        </authorList>
    </citation>
    <scope>NUCLEOTIDE SEQUENCE [LARGE SCALE GENOMIC DNA]</scope>
    <source>
        <strain evidence="13 14">NRRL B-30644</strain>
    </source>
</reference>
<comment type="similarity">
    <text evidence="11">Belongs to the KdpC family.</text>
</comment>
<dbReference type="Pfam" id="PF02669">
    <property type="entry name" value="KdpC"/>
    <property type="match status" value="1"/>
</dbReference>
<dbReference type="AlphaFoldDB" id="A0A0D7X712"/>
<name>A0A0D7X712_9BACL</name>
<keyword evidence="9 11" id="KW-0406">Ion transport</keyword>
<evidence type="ECO:0000313" key="14">
    <source>
        <dbReference type="Proteomes" id="UP000032534"/>
    </source>
</evidence>
<dbReference type="PATRIC" id="fig|159743.3.peg.680"/>
<evidence type="ECO:0000256" key="12">
    <source>
        <dbReference type="SAM" id="MobiDB-lite"/>
    </source>
</evidence>
<dbReference type="RefSeq" id="WP_044644745.1">
    <property type="nucleotide sequence ID" value="NZ_JTHP01000003.1"/>
</dbReference>
<evidence type="ECO:0000256" key="9">
    <source>
        <dbReference type="ARBA" id="ARBA00023065"/>
    </source>
</evidence>
<evidence type="ECO:0000313" key="13">
    <source>
        <dbReference type="EMBL" id="KJD47196.1"/>
    </source>
</evidence>
<keyword evidence="4 11" id="KW-0812">Transmembrane</keyword>
<organism evidence="13 14">
    <name type="scientific">Paenibacillus terrae</name>
    <dbReference type="NCBI Taxonomy" id="159743"/>
    <lineage>
        <taxon>Bacteria</taxon>
        <taxon>Bacillati</taxon>
        <taxon>Bacillota</taxon>
        <taxon>Bacilli</taxon>
        <taxon>Bacillales</taxon>
        <taxon>Paenibacillaceae</taxon>
        <taxon>Paenibacillus</taxon>
    </lineage>
</organism>
<evidence type="ECO:0000256" key="4">
    <source>
        <dbReference type="ARBA" id="ARBA00022692"/>
    </source>
</evidence>
<dbReference type="NCBIfam" id="NF001454">
    <property type="entry name" value="PRK00315.1"/>
    <property type="match status" value="1"/>
</dbReference>
<evidence type="ECO:0000256" key="5">
    <source>
        <dbReference type="ARBA" id="ARBA00022741"/>
    </source>
</evidence>
<gene>
    <name evidence="11" type="primary">kdpC</name>
    <name evidence="13" type="ORF">QD47_03140</name>
</gene>
<keyword evidence="2 11" id="KW-1003">Cell membrane</keyword>
<feature type="transmembrane region" description="Helical" evidence="11">
    <location>
        <begin position="50"/>
        <end position="72"/>
    </location>
</feature>
<protein>
    <recommendedName>
        <fullName evidence="11">Potassium-transporting ATPase KdpC subunit</fullName>
    </recommendedName>
    <alternativeName>
        <fullName evidence="11">ATP phosphohydrolase [potassium-transporting] C chain</fullName>
    </alternativeName>
    <alternativeName>
        <fullName evidence="11">Potassium-binding and translocating subunit C</fullName>
    </alternativeName>
    <alternativeName>
        <fullName evidence="11">Potassium-translocating ATPase C chain</fullName>
    </alternativeName>
</protein>
<dbReference type="EMBL" id="JTHP01000003">
    <property type="protein sequence ID" value="KJD47196.1"/>
    <property type="molecule type" value="Genomic_DNA"/>
</dbReference>
<dbReference type="NCBIfam" id="TIGR00681">
    <property type="entry name" value="kdpC"/>
    <property type="match status" value="1"/>
</dbReference>
<keyword evidence="8 11" id="KW-1133">Transmembrane helix</keyword>
<evidence type="ECO:0000256" key="3">
    <source>
        <dbReference type="ARBA" id="ARBA00022538"/>
    </source>
</evidence>
<dbReference type="OrthoDB" id="9809491at2"/>
<keyword evidence="10 11" id="KW-0472">Membrane</keyword>
<evidence type="ECO:0000256" key="1">
    <source>
        <dbReference type="ARBA" id="ARBA00022448"/>
    </source>
</evidence>
<dbReference type="PANTHER" id="PTHR30042">
    <property type="entry name" value="POTASSIUM-TRANSPORTING ATPASE C CHAIN"/>
    <property type="match status" value="1"/>
</dbReference>
<evidence type="ECO:0000256" key="8">
    <source>
        <dbReference type="ARBA" id="ARBA00022989"/>
    </source>
</evidence>
<evidence type="ECO:0000256" key="10">
    <source>
        <dbReference type="ARBA" id="ARBA00023136"/>
    </source>
</evidence>
<evidence type="ECO:0000256" key="6">
    <source>
        <dbReference type="ARBA" id="ARBA00022840"/>
    </source>
</evidence>
<accession>A0A0D7X712</accession>
<evidence type="ECO:0000256" key="2">
    <source>
        <dbReference type="ARBA" id="ARBA00022475"/>
    </source>
</evidence>
<sequence length="242" mass="25694">MSGFYRMMSGRRFAAHEKAGSARQGNNKRPETGAVPNGQPEREEMRGGTIIGVALRTSVLMILLCGLAYPLVSTGVAQVLFPQQANGSMLRNAEGQVVGSELIGQSFANPAFFQGRVSSIDYNGAGSGSSNYAPSNPALIQRVKDSIADWQKNNPDVPISQVPMDLITNSGSGLDPHISPQAALAQIPRISGLTGIAQDKLKVLVQDQTEGRSAGVFGEPRVNVLKLNLALEAQTQVQPAKR</sequence>
<dbReference type="InterPro" id="IPR003820">
    <property type="entry name" value="KdpC"/>
</dbReference>
<keyword evidence="6 11" id="KW-0067">ATP-binding</keyword>
<dbReference type="GO" id="GO:0005524">
    <property type="term" value="F:ATP binding"/>
    <property type="evidence" value="ECO:0007669"/>
    <property type="project" value="UniProtKB-UniRule"/>
</dbReference>
<evidence type="ECO:0000256" key="7">
    <source>
        <dbReference type="ARBA" id="ARBA00022958"/>
    </source>
</evidence>
<keyword evidence="1 11" id="KW-0813">Transport</keyword>
<keyword evidence="3 11" id="KW-0633">Potassium transport</keyword>
<dbReference type="PANTHER" id="PTHR30042:SF2">
    <property type="entry name" value="POTASSIUM-TRANSPORTING ATPASE KDPC SUBUNIT"/>
    <property type="match status" value="1"/>
</dbReference>
<comment type="function">
    <text evidence="11">Part of the high-affinity ATP-driven potassium transport (or Kdp) system, which catalyzes the hydrolysis of ATP coupled with the electrogenic transport of potassium into the cytoplasm. This subunit acts as a catalytic chaperone that increases the ATP-binding affinity of the ATP-hydrolyzing subunit KdpB by the formation of a transient KdpB/KdpC/ATP ternary complex.</text>
</comment>
<comment type="subcellular location">
    <subcellularLocation>
        <location evidence="11">Cell membrane</location>
        <topology evidence="11">Single-pass membrane protein</topology>
    </subcellularLocation>
</comment>
<dbReference type="GO" id="GO:0008556">
    <property type="term" value="F:P-type potassium transmembrane transporter activity"/>
    <property type="evidence" value="ECO:0007669"/>
    <property type="project" value="InterPro"/>
</dbReference>
<proteinExistence type="inferred from homology"/>
<feature type="region of interest" description="Disordered" evidence="12">
    <location>
        <begin position="16"/>
        <end position="43"/>
    </location>
</feature>
<dbReference type="Proteomes" id="UP000032534">
    <property type="component" value="Unassembled WGS sequence"/>
</dbReference>
<keyword evidence="7 11" id="KW-0630">Potassium</keyword>
<comment type="subunit">
    <text evidence="11">The system is composed of three essential subunits: KdpA, KdpB and KdpC.</text>
</comment>
<dbReference type="HAMAP" id="MF_00276">
    <property type="entry name" value="KdpC"/>
    <property type="match status" value="1"/>
</dbReference>
<keyword evidence="14" id="KW-1185">Reference proteome</keyword>
<comment type="caution">
    <text evidence="13">The sequence shown here is derived from an EMBL/GenBank/DDBJ whole genome shotgun (WGS) entry which is preliminary data.</text>
</comment>
<keyword evidence="5 11" id="KW-0547">Nucleotide-binding</keyword>
<dbReference type="GO" id="GO:0005886">
    <property type="term" value="C:plasma membrane"/>
    <property type="evidence" value="ECO:0007669"/>
    <property type="project" value="UniProtKB-SubCell"/>
</dbReference>